<keyword evidence="2" id="KW-0812">Transmembrane</keyword>
<feature type="compositionally biased region" description="Polar residues" evidence="1">
    <location>
        <begin position="83"/>
        <end position="92"/>
    </location>
</feature>
<dbReference type="AlphaFoldDB" id="A0A8J2N1Z5"/>
<organism evidence="3 4">
    <name type="scientific">Alternaria atra</name>
    <dbReference type="NCBI Taxonomy" id="119953"/>
    <lineage>
        <taxon>Eukaryota</taxon>
        <taxon>Fungi</taxon>
        <taxon>Dikarya</taxon>
        <taxon>Ascomycota</taxon>
        <taxon>Pezizomycotina</taxon>
        <taxon>Dothideomycetes</taxon>
        <taxon>Pleosporomycetidae</taxon>
        <taxon>Pleosporales</taxon>
        <taxon>Pleosporineae</taxon>
        <taxon>Pleosporaceae</taxon>
        <taxon>Alternaria</taxon>
        <taxon>Alternaria sect. Ulocladioides</taxon>
    </lineage>
</organism>
<feature type="region of interest" description="Disordered" evidence="1">
    <location>
        <begin position="69"/>
        <end position="92"/>
    </location>
</feature>
<name>A0A8J2N1Z5_9PLEO</name>
<proteinExistence type="predicted"/>
<dbReference type="GeneID" id="67012800"/>
<dbReference type="Proteomes" id="UP000676310">
    <property type="component" value="Unassembled WGS sequence"/>
</dbReference>
<protein>
    <submittedName>
        <fullName evidence="3">Uncharacterized protein</fullName>
    </submittedName>
</protein>
<evidence type="ECO:0000313" key="3">
    <source>
        <dbReference type="EMBL" id="CAG5144008.1"/>
    </source>
</evidence>
<dbReference type="OrthoDB" id="1508846at2759"/>
<accession>A0A8J2N1Z5</accession>
<dbReference type="RefSeq" id="XP_043164994.1">
    <property type="nucleotide sequence ID" value="XM_043309059.1"/>
</dbReference>
<keyword evidence="4" id="KW-1185">Reference proteome</keyword>
<feature type="transmembrane region" description="Helical" evidence="2">
    <location>
        <begin position="6"/>
        <end position="25"/>
    </location>
</feature>
<gene>
    <name evidence="3" type="ORF">ALTATR162_LOCUS1463</name>
</gene>
<reference evidence="3" key="1">
    <citation type="submission" date="2021-05" db="EMBL/GenBank/DDBJ databases">
        <authorList>
            <person name="Stam R."/>
        </authorList>
    </citation>
    <scope>NUCLEOTIDE SEQUENCE</scope>
    <source>
        <strain evidence="3">CS162</strain>
    </source>
</reference>
<dbReference type="EMBL" id="CAJRGZ010000015">
    <property type="protein sequence ID" value="CAG5144008.1"/>
    <property type="molecule type" value="Genomic_DNA"/>
</dbReference>
<evidence type="ECO:0000256" key="2">
    <source>
        <dbReference type="SAM" id="Phobius"/>
    </source>
</evidence>
<evidence type="ECO:0000256" key="1">
    <source>
        <dbReference type="SAM" id="MobiDB-lite"/>
    </source>
</evidence>
<evidence type="ECO:0000313" key="4">
    <source>
        <dbReference type="Proteomes" id="UP000676310"/>
    </source>
</evidence>
<keyword evidence="2" id="KW-1133">Transmembrane helix</keyword>
<sequence length="92" mass="9977">MANGWAPIIGLIVTVIFCGAAWFLAPKGENQTYVHNISSSKITPTPTKPCLRTKTSLELLLAMHENRSAGGGRRVHFTDDTSSDGYESEQPS</sequence>
<comment type="caution">
    <text evidence="3">The sequence shown here is derived from an EMBL/GenBank/DDBJ whole genome shotgun (WGS) entry which is preliminary data.</text>
</comment>
<keyword evidence="2" id="KW-0472">Membrane</keyword>